<reference evidence="2" key="1">
    <citation type="submission" date="2022-05" db="EMBL/GenBank/DDBJ databases">
        <title>Comparative genomics of Staphylococcus equorum isolates.</title>
        <authorList>
            <person name="Luelf R.H."/>
        </authorList>
    </citation>
    <scope>NUCLEOTIDE SEQUENCE</scope>
    <source>
        <strain evidence="2">TMW 2.2343</strain>
    </source>
</reference>
<sequence>MKIKTLVLLIIVIVTILLSIYLKMKYDEKKVAEEKYYNQQKDRIELFMKYNVKGYKNTHFTKIERNPMDGYDISGYVNSDKDKSFTAGIRSTEDFQFDGDITSSNNLEVLYHNNIKSVSEIKKEQSKNEANKN</sequence>
<feature type="transmembrane region" description="Helical" evidence="1">
    <location>
        <begin position="6"/>
        <end position="22"/>
    </location>
</feature>
<dbReference type="EMBL" id="JAMBPX010000004">
    <property type="protein sequence ID" value="MDG0859292.1"/>
    <property type="molecule type" value="Genomic_DNA"/>
</dbReference>
<dbReference type="RefSeq" id="WP_002474244.1">
    <property type="nucleotide sequence ID" value="NZ_JAMBPX010000004.1"/>
</dbReference>
<dbReference type="Gene3D" id="3.10.450.130">
    <property type="entry name" value="folded 79 residue fragment of lin0334 like domains"/>
    <property type="match status" value="1"/>
</dbReference>
<evidence type="ECO:0000313" key="2">
    <source>
        <dbReference type="EMBL" id="MDG0859292.1"/>
    </source>
</evidence>
<evidence type="ECO:0000313" key="3">
    <source>
        <dbReference type="Proteomes" id="UP001152302"/>
    </source>
</evidence>
<dbReference type="AlphaFoldDB" id="A0A9X4LAX5"/>
<keyword evidence="1" id="KW-0812">Transmembrane</keyword>
<name>A0A9X4LAX5_9STAP</name>
<protein>
    <submittedName>
        <fullName evidence="2">DUF1433 domain-containing protein</fullName>
    </submittedName>
</protein>
<accession>A0A9X4LAX5</accession>
<dbReference type="Pfam" id="PF07252">
    <property type="entry name" value="DUF1433"/>
    <property type="match status" value="1"/>
</dbReference>
<evidence type="ECO:0000256" key="1">
    <source>
        <dbReference type="SAM" id="Phobius"/>
    </source>
</evidence>
<dbReference type="Proteomes" id="UP001152302">
    <property type="component" value="Unassembled WGS sequence"/>
</dbReference>
<dbReference type="InterPro" id="IPR009881">
    <property type="entry name" value="DUF1433"/>
</dbReference>
<keyword evidence="1" id="KW-1133">Transmembrane helix</keyword>
<gene>
    <name evidence="2" type="ORF">M4L21_08140</name>
</gene>
<proteinExistence type="predicted"/>
<organism evidence="2 3">
    <name type="scientific">Staphylococcus equorum</name>
    <dbReference type="NCBI Taxonomy" id="246432"/>
    <lineage>
        <taxon>Bacteria</taxon>
        <taxon>Bacillati</taxon>
        <taxon>Bacillota</taxon>
        <taxon>Bacilli</taxon>
        <taxon>Bacillales</taxon>
        <taxon>Staphylococcaceae</taxon>
        <taxon>Staphylococcus</taxon>
    </lineage>
</organism>
<comment type="caution">
    <text evidence="2">The sequence shown here is derived from an EMBL/GenBank/DDBJ whole genome shotgun (WGS) entry which is preliminary data.</text>
</comment>
<keyword evidence="1" id="KW-0472">Membrane</keyword>